<keyword evidence="1" id="KW-0472">Membrane</keyword>
<protein>
    <submittedName>
        <fullName evidence="2">Uncharacterized protein</fullName>
    </submittedName>
</protein>
<gene>
    <name evidence="2" type="ORF">g.25198</name>
</gene>
<sequence>KKAVRVLANLNHTDSYRDAFKSLKLLTVTALYLLAAVIYTDQMDFPRNEDIHSYNTRGALNYPLPTHRTTHFSKKPSYLGRKVLKSLPQNLKNLRGNELKRRLQDWLVERPVYTINEFYNIVKQVT</sequence>
<dbReference type="EMBL" id="GECZ01015674">
    <property type="protein sequence ID" value="JAS54095.1"/>
    <property type="molecule type" value="Transcribed_RNA"/>
</dbReference>
<keyword evidence="1" id="KW-0812">Transmembrane</keyword>
<organism evidence="2">
    <name type="scientific">Cuerna arida</name>
    <dbReference type="NCBI Taxonomy" id="1464854"/>
    <lineage>
        <taxon>Eukaryota</taxon>
        <taxon>Metazoa</taxon>
        <taxon>Ecdysozoa</taxon>
        <taxon>Arthropoda</taxon>
        <taxon>Hexapoda</taxon>
        <taxon>Insecta</taxon>
        <taxon>Pterygota</taxon>
        <taxon>Neoptera</taxon>
        <taxon>Paraneoptera</taxon>
        <taxon>Hemiptera</taxon>
        <taxon>Auchenorrhyncha</taxon>
        <taxon>Membracoidea</taxon>
        <taxon>Cicadellidae</taxon>
        <taxon>Cicadellinae</taxon>
        <taxon>Proconiini</taxon>
        <taxon>Cuerna</taxon>
    </lineage>
</organism>
<feature type="non-terminal residue" evidence="2">
    <location>
        <position position="1"/>
    </location>
</feature>
<accession>A0A1B6FV79</accession>
<reference evidence="2" key="1">
    <citation type="submission" date="2015-11" db="EMBL/GenBank/DDBJ databases">
        <title>De novo transcriptome assembly of four potential Pierce s Disease insect vectors from Arizona vineyards.</title>
        <authorList>
            <person name="Tassone E.E."/>
        </authorList>
    </citation>
    <scope>NUCLEOTIDE SEQUENCE</scope>
</reference>
<evidence type="ECO:0000313" key="2">
    <source>
        <dbReference type="EMBL" id="JAS54095.1"/>
    </source>
</evidence>
<proteinExistence type="predicted"/>
<keyword evidence="1" id="KW-1133">Transmembrane helix</keyword>
<feature type="transmembrane region" description="Helical" evidence="1">
    <location>
        <begin position="20"/>
        <end position="39"/>
    </location>
</feature>
<name>A0A1B6FV79_9HEMI</name>
<evidence type="ECO:0000256" key="1">
    <source>
        <dbReference type="SAM" id="Phobius"/>
    </source>
</evidence>
<dbReference type="AlphaFoldDB" id="A0A1B6FV79"/>